<evidence type="ECO:0000313" key="3">
    <source>
        <dbReference type="EMBL" id="CAH0047531.1"/>
    </source>
</evidence>
<keyword evidence="2" id="KW-1133">Transmembrane helix</keyword>
<proteinExistence type="predicted"/>
<keyword evidence="4" id="KW-1185">Reference proteome</keyword>
<reference evidence="3 4" key="2">
    <citation type="submission" date="2021-10" db="EMBL/GenBank/DDBJ databases">
        <authorList>
            <person name="Piombo E."/>
        </authorList>
    </citation>
    <scope>NUCLEOTIDE SEQUENCE [LARGE SCALE GENOMIC DNA]</scope>
</reference>
<organism evidence="3 4">
    <name type="scientific">Clonostachys solani</name>
    <dbReference type="NCBI Taxonomy" id="160281"/>
    <lineage>
        <taxon>Eukaryota</taxon>
        <taxon>Fungi</taxon>
        <taxon>Dikarya</taxon>
        <taxon>Ascomycota</taxon>
        <taxon>Pezizomycotina</taxon>
        <taxon>Sordariomycetes</taxon>
        <taxon>Hypocreomycetidae</taxon>
        <taxon>Hypocreales</taxon>
        <taxon>Bionectriaceae</taxon>
        <taxon>Clonostachys</taxon>
    </lineage>
</organism>
<name>A0A9N9Z1V3_9HYPO</name>
<dbReference type="EMBL" id="CABFOC020000031">
    <property type="protein sequence ID" value="CAH0047531.1"/>
    <property type="molecule type" value="Genomic_DNA"/>
</dbReference>
<evidence type="ECO:0000256" key="1">
    <source>
        <dbReference type="SAM" id="MobiDB-lite"/>
    </source>
</evidence>
<keyword evidence="2" id="KW-0812">Transmembrane</keyword>
<feature type="compositionally biased region" description="Low complexity" evidence="1">
    <location>
        <begin position="35"/>
        <end position="49"/>
    </location>
</feature>
<sequence>MAFLSVQPLSSQLIGIDFTTSSPTVAMSSSAKGAPSTSAPSSLPPSISSWEQGSSVTSSATQNEASTTTNASATSASSSNEGQKQSRPVVGPIVLILFLVAIWFWGFRRRRLRAKEKPIDPEPQQKFEKPELHADWIPRPISPNPREMSGWTPGHPLFAEKPANEAPAQELPTDETTSSKNRQANRDPKAQDGIKTSAAVELGGEGK</sequence>
<keyword evidence="2" id="KW-0472">Membrane</keyword>
<dbReference type="Proteomes" id="UP000775872">
    <property type="component" value="Unassembled WGS sequence"/>
</dbReference>
<feature type="region of interest" description="Disordered" evidence="1">
    <location>
        <begin position="118"/>
        <end position="207"/>
    </location>
</feature>
<feature type="compositionally biased region" description="Basic and acidic residues" evidence="1">
    <location>
        <begin position="118"/>
        <end position="136"/>
    </location>
</feature>
<accession>A0A9N9Z1V3</accession>
<dbReference type="AlphaFoldDB" id="A0A9N9Z1V3"/>
<evidence type="ECO:0000256" key="2">
    <source>
        <dbReference type="SAM" id="Phobius"/>
    </source>
</evidence>
<gene>
    <name evidence="3" type="ORF">CSOL1703_00013542</name>
</gene>
<feature type="transmembrane region" description="Helical" evidence="2">
    <location>
        <begin position="89"/>
        <end position="107"/>
    </location>
</feature>
<protein>
    <submittedName>
        <fullName evidence="3">Uncharacterized protein</fullName>
    </submittedName>
</protein>
<feature type="region of interest" description="Disordered" evidence="1">
    <location>
        <begin position="25"/>
        <end position="86"/>
    </location>
</feature>
<evidence type="ECO:0000313" key="4">
    <source>
        <dbReference type="Proteomes" id="UP000775872"/>
    </source>
</evidence>
<feature type="compositionally biased region" description="Low complexity" evidence="1">
    <location>
        <begin position="57"/>
        <end position="80"/>
    </location>
</feature>
<reference evidence="4" key="1">
    <citation type="submission" date="2019-06" db="EMBL/GenBank/DDBJ databases">
        <authorList>
            <person name="Broberg M."/>
        </authorList>
    </citation>
    <scope>NUCLEOTIDE SEQUENCE [LARGE SCALE GENOMIC DNA]</scope>
</reference>
<comment type="caution">
    <text evidence="3">The sequence shown here is derived from an EMBL/GenBank/DDBJ whole genome shotgun (WGS) entry which is preliminary data.</text>
</comment>